<dbReference type="EMBL" id="JABEYC010000809">
    <property type="protein sequence ID" value="KAF4974061.1"/>
    <property type="molecule type" value="Genomic_DNA"/>
</dbReference>
<evidence type="ECO:0000313" key="2">
    <source>
        <dbReference type="EMBL" id="KAF4974061.1"/>
    </source>
</evidence>
<feature type="compositionally biased region" description="Basic and acidic residues" evidence="1">
    <location>
        <begin position="105"/>
        <end position="120"/>
    </location>
</feature>
<dbReference type="PANTHER" id="PTHR42090:SF1">
    <property type="match status" value="1"/>
</dbReference>
<gene>
    <name evidence="2" type="ORF">FZEAL_9001</name>
</gene>
<evidence type="ECO:0000313" key="3">
    <source>
        <dbReference type="Proteomes" id="UP000635477"/>
    </source>
</evidence>
<feature type="compositionally biased region" description="Basic and acidic residues" evidence="1">
    <location>
        <begin position="47"/>
        <end position="61"/>
    </location>
</feature>
<dbReference type="Proteomes" id="UP000635477">
    <property type="component" value="Unassembled WGS sequence"/>
</dbReference>
<reference evidence="2" key="2">
    <citation type="submission" date="2020-05" db="EMBL/GenBank/DDBJ databases">
        <authorList>
            <person name="Kim H.-S."/>
            <person name="Proctor R.H."/>
            <person name="Brown D.W."/>
        </authorList>
    </citation>
    <scope>NUCLEOTIDE SEQUENCE</scope>
    <source>
        <strain evidence="2">NRRL 22465</strain>
    </source>
</reference>
<name>A0A8H4UD89_9HYPO</name>
<reference evidence="2" key="1">
    <citation type="journal article" date="2020" name="BMC Genomics">
        <title>Correction to: Identification and distribution of gene clusters required for synthesis of sphingolipid metabolism inhibitors in diverse species of the filamentous fungus Fusarium.</title>
        <authorList>
            <person name="Kim H.S."/>
            <person name="Lohmar J.M."/>
            <person name="Busman M."/>
            <person name="Brown D.W."/>
            <person name="Naumann T.A."/>
            <person name="Divon H.H."/>
            <person name="Lysoe E."/>
            <person name="Uhlig S."/>
            <person name="Proctor R.H."/>
        </authorList>
    </citation>
    <scope>NUCLEOTIDE SEQUENCE</scope>
    <source>
        <strain evidence="2">NRRL 22465</strain>
    </source>
</reference>
<keyword evidence="3" id="KW-1185">Reference proteome</keyword>
<feature type="region of interest" description="Disordered" evidence="1">
    <location>
        <begin position="19"/>
        <end position="146"/>
    </location>
</feature>
<feature type="compositionally biased region" description="Basic and acidic residues" evidence="1">
    <location>
        <begin position="69"/>
        <end position="89"/>
    </location>
</feature>
<dbReference type="PANTHER" id="PTHR42090">
    <property type="match status" value="1"/>
</dbReference>
<sequence length="282" mass="31318">MSLLRNVLRTTTAATIRPLHTTARLRMPYKDSQDRETLRPVSNENTKSGRDEQLAGEHADAAFDPNTTRPEEAAEKTRKQSSKDSRGEDPLNASGANQELSTPMGDEKTIKTKGAGEEISKGGASQRGSGEKKGEPSKLWPDTSKLNGQYHRSEKQLYRRALTVGPALNAQTCPLSTAAEALAKKTDALFLDHLDTGIREGQDPTEDLLWGLWITVIQVVFHIPVKDERLELVGELVKRLKEQDSGRVRIWSGGWNLWGGLPIFGPSMERVRGRSETRLRKL</sequence>
<protein>
    <submittedName>
        <fullName evidence="2">Uncharacterized protein</fullName>
    </submittedName>
</protein>
<evidence type="ECO:0000256" key="1">
    <source>
        <dbReference type="SAM" id="MobiDB-lite"/>
    </source>
</evidence>
<organism evidence="2 3">
    <name type="scientific">Fusarium zealandicum</name>
    <dbReference type="NCBI Taxonomy" id="1053134"/>
    <lineage>
        <taxon>Eukaryota</taxon>
        <taxon>Fungi</taxon>
        <taxon>Dikarya</taxon>
        <taxon>Ascomycota</taxon>
        <taxon>Pezizomycotina</taxon>
        <taxon>Sordariomycetes</taxon>
        <taxon>Hypocreomycetidae</taxon>
        <taxon>Hypocreales</taxon>
        <taxon>Nectriaceae</taxon>
        <taxon>Fusarium</taxon>
        <taxon>Fusarium staphyleae species complex</taxon>
    </lineage>
</organism>
<accession>A0A8H4UD89</accession>
<dbReference type="AlphaFoldDB" id="A0A8H4UD89"/>
<feature type="compositionally biased region" description="Basic and acidic residues" evidence="1">
    <location>
        <begin position="28"/>
        <end position="38"/>
    </location>
</feature>
<proteinExistence type="predicted"/>
<comment type="caution">
    <text evidence="2">The sequence shown here is derived from an EMBL/GenBank/DDBJ whole genome shotgun (WGS) entry which is preliminary data.</text>
</comment>
<dbReference type="OrthoDB" id="423498at2759"/>